<dbReference type="InterPro" id="IPR006311">
    <property type="entry name" value="TAT_signal"/>
</dbReference>
<name>A0ABW2UNP9_9RHOB</name>
<evidence type="ECO:0000256" key="2">
    <source>
        <dbReference type="ARBA" id="ARBA00004236"/>
    </source>
</evidence>
<dbReference type="Gene3D" id="1.10.760.10">
    <property type="entry name" value="Cytochrome c-like domain"/>
    <property type="match status" value="3"/>
</dbReference>
<keyword evidence="8 14" id="KW-0732">Signal</keyword>
<feature type="domain" description="Cytochrome c" evidence="15">
    <location>
        <begin position="38"/>
        <end position="143"/>
    </location>
</feature>
<gene>
    <name evidence="16" type="ORF">ACFQXB_13155</name>
</gene>
<evidence type="ECO:0000256" key="6">
    <source>
        <dbReference type="ARBA" id="ARBA00022660"/>
    </source>
</evidence>
<evidence type="ECO:0000313" key="16">
    <source>
        <dbReference type="EMBL" id="MFC7705146.1"/>
    </source>
</evidence>
<feature type="chain" id="PRO_5046636098" evidence="14">
    <location>
        <begin position="33"/>
        <end position="425"/>
    </location>
</feature>
<dbReference type="InterPro" id="IPR036909">
    <property type="entry name" value="Cyt_c-like_dom_sf"/>
</dbReference>
<keyword evidence="3" id="KW-0813">Transport</keyword>
<keyword evidence="6" id="KW-0679">Respiratory chain</keyword>
<sequence>MSARPLSRPSALRAAGVASCLAVAALAPDARAQDLSTSQVERGRYLATVANCVGCHTDIKNHGAPWAGGREMETPFGPILTPNITFDTDTGIGTWTREDFWLALHEGRRADGAHLYPAMPYPYFTLMPRQDVDAIYDYLRTLPVVRNDVTPEEELPLPLQIRTAVLGWKILHFDAGEFTPDPNQSEEWNLGRYLVDGPAHCGACHTGKALTGGDDPDEYLRGGVLENWHAPNIRGGTGGGLQHWTAEEIVAFLATGRNAHTGAMTRMGEVVTLSTQYMREEDLSAIALYLKSLDDRLPDQGDTPDTAVMERGAAIYFDNCAACHASNGEGVPHIFARLAGSNKVRSDDPTTVIRIILEGTQAVATDHWPGPLGMPAYHWKLTDEQIADLVTYMRNSWGNSAGPVAAGAVADLREALSEDWAANPE</sequence>
<evidence type="ECO:0000256" key="7">
    <source>
        <dbReference type="ARBA" id="ARBA00022723"/>
    </source>
</evidence>
<evidence type="ECO:0000313" key="17">
    <source>
        <dbReference type="Proteomes" id="UP001596516"/>
    </source>
</evidence>
<evidence type="ECO:0000256" key="4">
    <source>
        <dbReference type="ARBA" id="ARBA00022475"/>
    </source>
</evidence>
<dbReference type="EMBL" id="JBHTFQ010000006">
    <property type="protein sequence ID" value="MFC7705146.1"/>
    <property type="molecule type" value="Genomic_DNA"/>
</dbReference>
<dbReference type="PROSITE" id="PS51007">
    <property type="entry name" value="CYTC"/>
    <property type="match status" value="3"/>
</dbReference>
<evidence type="ECO:0000256" key="10">
    <source>
        <dbReference type="ARBA" id="ARBA00022982"/>
    </source>
</evidence>
<accession>A0ABW2UNP9</accession>
<evidence type="ECO:0000256" key="5">
    <source>
        <dbReference type="ARBA" id="ARBA00022617"/>
    </source>
</evidence>
<evidence type="ECO:0000259" key="15">
    <source>
        <dbReference type="PROSITE" id="PS51007"/>
    </source>
</evidence>
<dbReference type="PANTHER" id="PTHR35008">
    <property type="entry name" value="BLL4482 PROTEIN-RELATED"/>
    <property type="match status" value="1"/>
</dbReference>
<comment type="cofactor">
    <cofactor evidence="1">
        <name>heme c</name>
        <dbReference type="ChEBI" id="CHEBI:61717"/>
    </cofactor>
</comment>
<evidence type="ECO:0000256" key="8">
    <source>
        <dbReference type="ARBA" id="ARBA00022729"/>
    </source>
</evidence>
<dbReference type="PIRSF" id="PIRSF000018">
    <property type="entry name" value="Mb_ADH_cyt_c"/>
    <property type="match status" value="1"/>
</dbReference>
<dbReference type="RefSeq" id="WP_377404524.1">
    <property type="nucleotide sequence ID" value="NZ_JBHTFQ010000006.1"/>
</dbReference>
<feature type="domain" description="Cytochrome c" evidence="15">
    <location>
        <begin position="186"/>
        <end position="294"/>
    </location>
</feature>
<evidence type="ECO:0000256" key="11">
    <source>
        <dbReference type="ARBA" id="ARBA00023004"/>
    </source>
</evidence>
<dbReference type="PRINTS" id="PR00605">
    <property type="entry name" value="CYTCHROMECIC"/>
</dbReference>
<protein>
    <submittedName>
        <fullName evidence="16">C-type cytochrome</fullName>
    </submittedName>
</protein>
<reference evidence="17" key="1">
    <citation type="journal article" date="2019" name="Int. J. Syst. Evol. Microbiol.">
        <title>The Global Catalogue of Microorganisms (GCM) 10K type strain sequencing project: providing services to taxonomists for standard genome sequencing and annotation.</title>
        <authorList>
            <consortium name="The Broad Institute Genomics Platform"/>
            <consortium name="The Broad Institute Genome Sequencing Center for Infectious Disease"/>
            <person name="Wu L."/>
            <person name="Ma J."/>
        </authorList>
    </citation>
    <scope>NUCLEOTIDE SEQUENCE [LARGE SCALE GENOMIC DNA]</scope>
    <source>
        <strain evidence="17">CGMCC 1.12750</strain>
    </source>
</reference>
<dbReference type="PROSITE" id="PS51318">
    <property type="entry name" value="TAT"/>
    <property type="match status" value="1"/>
</dbReference>
<dbReference type="SUPFAM" id="SSF46626">
    <property type="entry name" value="Cytochrome c"/>
    <property type="match status" value="3"/>
</dbReference>
<keyword evidence="10" id="KW-0249">Electron transport</keyword>
<evidence type="ECO:0000256" key="1">
    <source>
        <dbReference type="ARBA" id="ARBA00001926"/>
    </source>
</evidence>
<evidence type="ECO:0000256" key="9">
    <source>
        <dbReference type="ARBA" id="ARBA00022737"/>
    </source>
</evidence>
<dbReference type="PANTHER" id="PTHR35008:SF8">
    <property type="entry name" value="ALCOHOL DEHYDROGENASE CYTOCHROME C SUBUNIT"/>
    <property type="match status" value="1"/>
</dbReference>
<feature type="domain" description="Cytochrome c" evidence="15">
    <location>
        <begin position="307"/>
        <end position="397"/>
    </location>
</feature>
<comment type="subcellular location">
    <subcellularLocation>
        <location evidence="2">Cell membrane</location>
    </subcellularLocation>
</comment>
<proteinExistence type="predicted"/>
<dbReference type="InterPro" id="IPR051459">
    <property type="entry name" value="Cytochrome_c-type_DH"/>
</dbReference>
<keyword evidence="9" id="KW-0677">Repeat</keyword>
<comment type="caution">
    <text evidence="16">The sequence shown here is derived from an EMBL/GenBank/DDBJ whole genome shotgun (WGS) entry which is preliminary data.</text>
</comment>
<keyword evidence="7 13" id="KW-0479">Metal-binding</keyword>
<keyword evidence="11 13" id="KW-0408">Iron</keyword>
<keyword evidence="17" id="KW-1185">Reference proteome</keyword>
<keyword evidence="4" id="KW-1003">Cell membrane</keyword>
<dbReference type="InterPro" id="IPR008168">
    <property type="entry name" value="Cyt_C_IC"/>
</dbReference>
<keyword evidence="12" id="KW-0472">Membrane</keyword>
<keyword evidence="5 13" id="KW-0349">Heme</keyword>
<dbReference type="Pfam" id="PF00034">
    <property type="entry name" value="Cytochrom_C"/>
    <property type="match status" value="3"/>
</dbReference>
<dbReference type="InterPro" id="IPR014353">
    <property type="entry name" value="Membr-bd_ADH_cyt_c"/>
</dbReference>
<organism evidence="16 17">
    <name type="scientific">Plastorhodobacter daqingensis</name>
    <dbReference type="NCBI Taxonomy" id="1387281"/>
    <lineage>
        <taxon>Bacteria</taxon>
        <taxon>Pseudomonadati</taxon>
        <taxon>Pseudomonadota</taxon>
        <taxon>Alphaproteobacteria</taxon>
        <taxon>Rhodobacterales</taxon>
        <taxon>Paracoccaceae</taxon>
        <taxon>Plastorhodobacter</taxon>
    </lineage>
</organism>
<dbReference type="InterPro" id="IPR009056">
    <property type="entry name" value="Cyt_c-like_dom"/>
</dbReference>
<dbReference type="Proteomes" id="UP001596516">
    <property type="component" value="Unassembled WGS sequence"/>
</dbReference>
<evidence type="ECO:0000256" key="12">
    <source>
        <dbReference type="ARBA" id="ARBA00023136"/>
    </source>
</evidence>
<evidence type="ECO:0000256" key="3">
    <source>
        <dbReference type="ARBA" id="ARBA00022448"/>
    </source>
</evidence>
<evidence type="ECO:0000256" key="14">
    <source>
        <dbReference type="SAM" id="SignalP"/>
    </source>
</evidence>
<feature type="signal peptide" evidence="14">
    <location>
        <begin position="1"/>
        <end position="32"/>
    </location>
</feature>
<evidence type="ECO:0000256" key="13">
    <source>
        <dbReference type="PROSITE-ProRule" id="PRU00433"/>
    </source>
</evidence>